<keyword evidence="5" id="KW-1185">Reference proteome</keyword>
<reference evidence="5" key="1">
    <citation type="journal article" date="2019" name="Int. J. Syst. Evol. Microbiol.">
        <title>The Global Catalogue of Microorganisms (GCM) 10K type strain sequencing project: providing services to taxonomists for standard genome sequencing and annotation.</title>
        <authorList>
            <consortium name="The Broad Institute Genomics Platform"/>
            <consortium name="The Broad Institute Genome Sequencing Center for Infectious Disease"/>
            <person name="Wu L."/>
            <person name="Ma J."/>
        </authorList>
    </citation>
    <scope>NUCLEOTIDE SEQUENCE [LARGE SCALE GENOMIC DNA]</scope>
    <source>
        <strain evidence="5">CCUG 58127</strain>
    </source>
</reference>
<organism evidence="4 5">
    <name type="scientific">Flexivirga alba</name>
    <dbReference type="NCBI Taxonomy" id="702742"/>
    <lineage>
        <taxon>Bacteria</taxon>
        <taxon>Bacillati</taxon>
        <taxon>Actinomycetota</taxon>
        <taxon>Actinomycetes</taxon>
        <taxon>Micrococcales</taxon>
        <taxon>Dermacoccaceae</taxon>
        <taxon>Flexivirga</taxon>
    </lineage>
</organism>
<evidence type="ECO:0000313" key="5">
    <source>
        <dbReference type="Proteomes" id="UP001596298"/>
    </source>
</evidence>
<sequence>MADRSLRVRLIADVGGYVAGMRTASTSTQQLGTVAQQTGVRARSMTGAMEQSTTRARGMTGAMGGLSGLLGGALLVGVGGAVKSFADFEEKMSHVRANVSGSNADFQRLTEAVKTQGTQFGFTATQSADATDDLAKAGLSASQIIGGGLTGALTLAAAGGVSTAAAAETAATAMTMFGLNSSQIPHIADLLAAGADRSTASVSSLSEGLQEGGSLAHLMGVSIEDTTAVLAEFDQSGLKGAKAGNALKTMFQNLLDPTKKQQMTMDDLGLSFFDANGQFIGLSATAGQLQAKLGGLTDKQRNATLSILFGARSIQAANILYKDGAKGVTDWQQKVLDAGFAARNAAAKTDNLNGDIHKLIATLQTDFINAGTGANGALRGIVQTLDFTATGIGLVLGPVSRLAGAFSKLPGPIQEAAFAFGAIKLAQRLFGDQLAAGRARMSGYVGGLRSWSTQVRTMGQLAREATPQMGRFNATVAAVGLGNGNIARMARTFETTAASASRLPRTMGAVRASMVGLRGAAGGLVGALGGPWGLAITGGVMALSAWISHTQKAKAASQQYKDEVANLTSTLNVNTGAITGNTRAEAFKGLQNSGAVDLAKKYGLNLRDLTDAALGSGSAQTRFNKSLAEMKFVDGTGQLSDDYVKLTKALGDQTGKVKDSKQAWKDAKAAGVEAGQAAEDAGNKGQAAGEKTQTAAEKAAQALDDLVKSYQEVGSAAQAQADSQLGFNKAILDANKAIKENGRNTNLMSEKGMANKQALLGLAGATTKYATDLAKNTGDQKAANAVLAQGRRELVQHAEDMGYSAQQAKNMADQWLPLSKGLHTDVSVNGLDTAIYKLDSMGNVVVSLQGKKVTIPADTPNAEHVAAVLYSVDKAALSANGKSVKIPTAAINSPETLRNLKGIKGARENADGSVSIPTAALNAAENTRLLGLLGRAAVDADGKTVIIPASTPNAPAVIGLIKQIHGAQITTNGKKVTITSSAPMAAGTRALIDKIRGAQVTANGKSVVINSSLPTYGATLAKIRGILAAAQSKTLTITTVFKEIHPGDNLARHGRNLGAAANGAIVKPGGHRYMANGGFGGRSAMIADKPILWAEAGPEAYLPLGANKHNARTEQILRVSADILGFDVIKRAVGGIDGVPAGWANARPAGSTQTVVVQGGSGGLTNEDRALMRQLPKLVEAGARAGTHAGAKAGIEGKSRADAQSAHLLRSRGGSR</sequence>
<feature type="domain" description="Phage tail tape measure protein" evidence="3">
    <location>
        <begin position="112"/>
        <end position="310"/>
    </location>
</feature>
<proteinExistence type="predicted"/>
<dbReference type="PANTHER" id="PTHR37813">
    <property type="entry name" value="FELS-2 PROPHAGE PROTEIN"/>
    <property type="match status" value="1"/>
</dbReference>
<dbReference type="Proteomes" id="UP001596298">
    <property type="component" value="Unassembled WGS sequence"/>
</dbReference>
<dbReference type="NCBIfam" id="TIGR01760">
    <property type="entry name" value="tape_meas_TP901"/>
    <property type="match status" value="1"/>
</dbReference>
<protein>
    <submittedName>
        <fullName evidence="4">Phage tail tape measure protein</fullName>
    </submittedName>
</protein>
<evidence type="ECO:0000313" key="4">
    <source>
        <dbReference type="EMBL" id="MFC6707531.1"/>
    </source>
</evidence>
<dbReference type="EMBL" id="JBHSWH010000001">
    <property type="protein sequence ID" value="MFC6707531.1"/>
    <property type="molecule type" value="Genomic_DNA"/>
</dbReference>
<evidence type="ECO:0000256" key="2">
    <source>
        <dbReference type="SAM" id="MobiDB-lite"/>
    </source>
</evidence>
<accession>A0ABW2AMG4</accession>
<evidence type="ECO:0000259" key="3">
    <source>
        <dbReference type="Pfam" id="PF10145"/>
    </source>
</evidence>
<dbReference type="PANTHER" id="PTHR37813:SF1">
    <property type="entry name" value="FELS-2 PROPHAGE PROTEIN"/>
    <property type="match status" value="1"/>
</dbReference>
<name>A0ABW2AMG4_9MICO</name>
<dbReference type="RefSeq" id="WP_382404201.1">
    <property type="nucleotide sequence ID" value="NZ_JBHSWH010000001.1"/>
</dbReference>
<comment type="caution">
    <text evidence="4">The sequence shown here is derived from an EMBL/GenBank/DDBJ whole genome shotgun (WGS) entry which is preliminary data.</text>
</comment>
<dbReference type="Pfam" id="PF10145">
    <property type="entry name" value="PhageMin_Tail"/>
    <property type="match status" value="1"/>
</dbReference>
<feature type="region of interest" description="Disordered" evidence="2">
    <location>
        <begin position="1189"/>
        <end position="1216"/>
    </location>
</feature>
<keyword evidence="1" id="KW-1188">Viral release from host cell</keyword>
<feature type="region of interest" description="Disordered" evidence="2">
    <location>
        <begin position="674"/>
        <end position="693"/>
    </location>
</feature>
<evidence type="ECO:0000256" key="1">
    <source>
        <dbReference type="ARBA" id="ARBA00022612"/>
    </source>
</evidence>
<gene>
    <name evidence="4" type="ORF">ACFQDH_20370</name>
</gene>
<dbReference type="InterPro" id="IPR010090">
    <property type="entry name" value="Phage_tape_meas"/>
</dbReference>